<organism evidence="5">
    <name type="scientific">uncultured Truepera sp</name>
    <dbReference type="NCBI Taxonomy" id="543023"/>
    <lineage>
        <taxon>Bacteria</taxon>
        <taxon>Thermotogati</taxon>
        <taxon>Deinococcota</taxon>
        <taxon>Deinococci</taxon>
        <taxon>Trueperales</taxon>
        <taxon>Trueperaceae</taxon>
        <taxon>Truepera</taxon>
        <taxon>environmental samples</taxon>
    </lineage>
</organism>
<evidence type="ECO:0000259" key="4">
    <source>
        <dbReference type="Pfam" id="PF13649"/>
    </source>
</evidence>
<dbReference type="Pfam" id="PF13649">
    <property type="entry name" value="Methyltransf_25"/>
    <property type="match status" value="1"/>
</dbReference>
<name>A0A6J4VR77_9DEIN</name>
<dbReference type="SUPFAM" id="SSF53335">
    <property type="entry name" value="S-adenosyl-L-methionine-dependent methyltransferases"/>
    <property type="match status" value="1"/>
</dbReference>
<gene>
    <name evidence="5" type="ORF">AVDCRST_MAG86-3483</name>
</gene>
<dbReference type="AlphaFoldDB" id="A0A6J4VR77"/>
<protein>
    <recommendedName>
        <fullName evidence="4">Methyltransferase domain-containing protein</fullName>
    </recommendedName>
</protein>
<dbReference type="InterPro" id="IPR029063">
    <property type="entry name" value="SAM-dependent_MTases_sf"/>
</dbReference>
<keyword evidence="2" id="KW-0808">Transferase</keyword>
<dbReference type="InterPro" id="IPR041698">
    <property type="entry name" value="Methyltransf_25"/>
</dbReference>
<feature type="region of interest" description="Disordered" evidence="3">
    <location>
        <begin position="99"/>
        <end position="118"/>
    </location>
</feature>
<evidence type="ECO:0000256" key="1">
    <source>
        <dbReference type="ARBA" id="ARBA00022603"/>
    </source>
</evidence>
<reference evidence="5" key="1">
    <citation type="submission" date="2020-02" db="EMBL/GenBank/DDBJ databases">
        <authorList>
            <person name="Meier V. D."/>
        </authorList>
    </citation>
    <scope>NUCLEOTIDE SEQUENCE</scope>
    <source>
        <strain evidence="5">AVDCRST_MAG86</strain>
    </source>
</reference>
<dbReference type="PANTHER" id="PTHR43861:SF1">
    <property type="entry name" value="TRANS-ACONITATE 2-METHYLTRANSFERASE"/>
    <property type="match status" value="1"/>
</dbReference>
<evidence type="ECO:0000256" key="3">
    <source>
        <dbReference type="SAM" id="MobiDB-lite"/>
    </source>
</evidence>
<accession>A0A6J4VR77</accession>
<evidence type="ECO:0000313" key="5">
    <source>
        <dbReference type="EMBL" id="CAA9585735.1"/>
    </source>
</evidence>
<dbReference type="EMBL" id="CADCWP010000313">
    <property type="protein sequence ID" value="CAA9585735.1"/>
    <property type="molecule type" value="Genomic_DNA"/>
</dbReference>
<sequence>MTTFTDEPLARIIEVLRGRLGTLEAGERLTFRALDPDLGVGLFAGEFTEINGVRYRHRPLRSWLDLAERLGCRLHTPESNPESGRVLINLSFSKLGEGSWHSGPAGGKTASDPAASETYGQASEFARVQKLEEPTFWLDYTEALERTNLEPNSRVLSLGVGRGDELEPFERVFRDYNLNFTGVDHSASALAAARERFPGANCRFLEADMRDLQGLELGRFDLILSVATFQSPGVAGHTLIRELVQHFLTAGGSLIVALPNCRYQDGEVRFGARMKNFAQPDLSLVVKDLAFYRKYLYQHRFKVFLTGKYYLFLTAVR</sequence>
<dbReference type="Gene3D" id="3.40.50.150">
    <property type="entry name" value="Vaccinia Virus protein VP39"/>
    <property type="match status" value="1"/>
</dbReference>
<proteinExistence type="predicted"/>
<dbReference type="CDD" id="cd02440">
    <property type="entry name" value="AdoMet_MTases"/>
    <property type="match status" value="1"/>
</dbReference>
<dbReference type="GO" id="GO:0032259">
    <property type="term" value="P:methylation"/>
    <property type="evidence" value="ECO:0007669"/>
    <property type="project" value="UniProtKB-KW"/>
</dbReference>
<evidence type="ECO:0000256" key="2">
    <source>
        <dbReference type="ARBA" id="ARBA00022679"/>
    </source>
</evidence>
<dbReference type="PANTHER" id="PTHR43861">
    <property type="entry name" value="TRANS-ACONITATE 2-METHYLTRANSFERASE-RELATED"/>
    <property type="match status" value="1"/>
</dbReference>
<feature type="domain" description="Methyltransferase" evidence="4">
    <location>
        <begin position="155"/>
        <end position="233"/>
    </location>
</feature>
<dbReference type="GO" id="GO:0008168">
    <property type="term" value="F:methyltransferase activity"/>
    <property type="evidence" value="ECO:0007669"/>
    <property type="project" value="UniProtKB-KW"/>
</dbReference>
<keyword evidence="1" id="KW-0489">Methyltransferase</keyword>